<feature type="transmembrane region" description="Helical" evidence="6">
    <location>
        <begin position="703"/>
        <end position="724"/>
    </location>
</feature>
<dbReference type="InterPro" id="IPR051328">
    <property type="entry name" value="T7SS_ABC-Transporter"/>
</dbReference>
<feature type="domain" description="ABC-2 type transporter transmembrane" evidence="8">
    <location>
        <begin position="27"/>
        <end position="169"/>
    </location>
</feature>
<dbReference type="PANTHER" id="PTHR43077:SF10">
    <property type="entry name" value="TRANSPORT PERMEASE PROTEIN"/>
    <property type="match status" value="1"/>
</dbReference>
<evidence type="ECO:0000256" key="5">
    <source>
        <dbReference type="SAM" id="Coils"/>
    </source>
</evidence>
<keyword evidence="4 6" id="KW-0472">Membrane</keyword>
<evidence type="ECO:0000256" key="6">
    <source>
        <dbReference type="SAM" id="Phobius"/>
    </source>
</evidence>
<feature type="transmembrane region" description="Helical" evidence="6">
    <location>
        <begin position="745"/>
        <end position="765"/>
    </location>
</feature>
<evidence type="ECO:0000256" key="4">
    <source>
        <dbReference type="ARBA" id="ARBA00023136"/>
    </source>
</evidence>
<evidence type="ECO:0000259" key="7">
    <source>
        <dbReference type="Pfam" id="PF01061"/>
    </source>
</evidence>
<proteinExistence type="predicted"/>
<evidence type="ECO:0000313" key="9">
    <source>
        <dbReference type="EMBL" id="MEO1783071.1"/>
    </source>
</evidence>
<dbReference type="Proteomes" id="UP001429357">
    <property type="component" value="Unassembled WGS sequence"/>
</dbReference>
<reference evidence="10" key="1">
    <citation type="submission" date="2016-06" db="EMBL/GenBank/DDBJ databases">
        <title>Four novel species of enterococci isolated from chicken manure.</title>
        <authorList>
            <person name="Van Tyne D."/>
        </authorList>
    </citation>
    <scope>NUCLEOTIDE SEQUENCE [LARGE SCALE GENOMIC DNA]</scope>
    <source>
        <strain evidence="10">JM9A</strain>
    </source>
</reference>
<protein>
    <recommendedName>
        <fullName evidence="7 8">ABC-2 type transporter transmembrane domain-containing protein</fullName>
    </recommendedName>
</protein>
<dbReference type="RefSeq" id="WP_161868155.1">
    <property type="nucleotide sequence ID" value="NZ_MAEI02000001.1"/>
</dbReference>
<feature type="transmembrane region" description="Helical" evidence="6">
    <location>
        <begin position="862"/>
        <end position="880"/>
    </location>
</feature>
<organism evidence="9 10">
    <name type="scientific">Enterococcus diestrammenae</name>
    <dbReference type="NCBI Taxonomy" id="1155073"/>
    <lineage>
        <taxon>Bacteria</taxon>
        <taxon>Bacillati</taxon>
        <taxon>Bacillota</taxon>
        <taxon>Bacilli</taxon>
        <taxon>Lactobacillales</taxon>
        <taxon>Enterococcaceae</taxon>
        <taxon>Enterococcus</taxon>
    </lineage>
</organism>
<dbReference type="NCBIfam" id="TIGR03062">
    <property type="entry name" value="pip_yhgE_Cterm"/>
    <property type="match status" value="1"/>
</dbReference>
<dbReference type="InterPro" id="IPR013525">
    <property type="entry name" value="ABC2_TM"/>
</dbReference>
<dbReference type="EMBL" id="MAEI02000001">
    <property type="protein sequence ID" value="MEO1783071.1"/>
    <property type="molecule type" value="Genomic_DNA"/>
</dbReference>
<dbReference type="Pfam" id="PF12698">
    <property type="entry name" value="ABC2_membrane_3"/>
    <property type="match status" value="1"/>
</dbReference>
<evidence type="ECO:0000259" key="8">
    <source>
        <dbReference type="Pfam" id="PF12698"/>
    </source>
</evidence>
<gene>
    <name evidence="9" type="ORF">BAU18_002690</name>
</gene>
<sequence>MQHIKNVFHLYKLDWKRIFKSPVAVFLIIALMILPSLYAWFNIKALWDPYGNTGELPIAIYSDDVGGKLQDKSIAIGDEVLDTLKDNKQLGWRFVKSKKAVTEGVKSGKYYAGIYLPKDFSKNLLSFVSGDIQKPKIEYYINEKINAIAPKITDKGASSLQDQISENFIKTASDTVVKVMNEVGYDIDANLLSINKAKNMILDTDKNIDTIDGYAKQIVELNGKMPEIKAKIAKAESFSDYLPQVDAMGAKLVALNDKMPELEKQASMILTLQEKIPEIQNAGEQLAQVDGDFATIEETMNNGINEAKQGLEIIQQVQTILPDVKSMGENADSFAAQLTDAAGKLKTTLPGVAQNAGSIIDGLKMVNTTVASVAKTVETAVADGELTEEEKAAIGDLLTAFASDLGDQMQFATDLQSFVVQLPNYQESSLLQELVSHLDDVKTLLQGLQQRVNELNTAVQNGSVEEVKAALQTVKSVADELNGILNLIDTQQIQSELQSGLDKVIATMTDAHNAISKAQAIDFESLLEGTKTTVANAVTLLEKYQKELPAIKQEVHDANTMLNGHMDEIVSGINEGADLYNNELPVLKEKLALAANFVTNDWPGIKKEIQDTMTMVDEKLPEVTSALEMATDLIENHWPTLKEGIHKAAEAIRKGEKDVNLDELIKLLKSDANAESDFFTKPVELVSHQMYPIANNGSASTPFYTALCLWVGALLLSSVATTAYHLEDEDKKKYSKRETFVARMLTFLTEGLFQALVVALGNIFLLKVDVREPLYSVLFAVLVGMAFMMIVYVLAALFGNIGKGIAIIILVLSISGGGGNYPIQVSGKFFQMINPLLPFTHAVDLLRESAGGIYWPNATTNIWIMVGLFVGFCLIGVIAYPKVDILTQKLENVSKESHFFH</sequence>
<keyword evidence="10" id="KW-1185">Reference proteome</keyword>
<evidence type="ECO:0000313" key="10">
    <source>
        <dbReference type="Proteomes" id="UP001429357"/>
    </source>
</evidence>
<feature type="coiled-coil region" evidence="5">
    <location>
        <begin position="431"/>
        <end position="458"/>
    </location>
</feature>
<evidence type="ECO:0000256" key="2">
    <source>
        <dbReference type="ARBA" id="ARBA00022692"/>
    </source>
</evidence>
<evidence type="ECO:0000256" key="3">
    <source>
        <dbReference type="ARBA" id="ARBA00022989"/>
    </source>
</evidence>
<keyword evidence="2 6" id="KW-0812">Transmembrane</keyword>
<comment type="caution">
    <text evidence="9">The sequence shown here is derived from an EMBL/GenBank/DDBJ whole genome shotgun (WGS) entry which is preliminary data.</text>
</comment>
<reference evidence="9 10" key="2">
    <citation type="submission" date="2024-02" db="EMBL/GenBank/DDBJ databases">
        <title>The Genome Sequence of Enterococcus diestrammenae JM9A.</title>
        <authorList>
            <person name="Earl A."/>
            <person name="Manson A."/>
            <person name="Gilmore M."/>
            <person name="Sanders J."/>
            <person name="Shea T."/>
            <person name="Howe W."/>
            <person name="Livny J."/>
            <person name="Cuomo C."/>
            <person name="Neafsey D."/>
            <person name="Birren B."/>
        </authorList>
    </citation>
    <scope>NUCLEOTIDE SEQUENCE [LARGE SCALE GENOMIC DNA]</scope>
    <source>
        <strain evidence="9 10">JM9A</strain>
    </source>
</reference>
<keyword evidence="5" id="KW-0175">Coiled coil</keyword>
<feature type="domain" description="ABC-2 type transporter transmembrane" evidence="7">
    <location>
        <begin position="734"/>
        <end position="848"/>
    </location>
</feature>
<feature type="transmembrane region" description="Helical" evidence="6">
    <location>
        <begin position="21"/>
        <end position="41"/>
    </location>
</feature>
<dbReference type="InterPro" id="IPR017500">
    <property type="entry name" value="Phage_infect_YhgE_N"/>
</dbReference>
<name>A0ABV0F7I0_9ENTE</name>
<feature type="transmembrane region" description="Helical" evidence="6">
    <location>
        <begin position="777"/>
        <end position="798"/>
    </location>
</feature>
<accession>A0ABV0F7I0</accession>
<dbReference type="Pfam" id="PF01061">
    <property type="entry name" value="ABC2_membrane"/>
    <property type="match status" value="1"/>
</dbReference>
<dbReference type="InterPro" id="IPR017501">
    <property type="entry name" value="Phage_infect_YhgE_C"/>
</dbReference>
<feature type="transmembrane region" description="Helical" evidence="6">
    <location>
        <begin position="805"/>
        <end position="823"/>
    </location>
</feature>
<dbReference type="NCBIfam" id="TIGR03061">
    <property type="entry name" value="pip_yhgE_Nterm"/>
    <property type="match status" value="1"/>
</dbReference>
<dbReference type="PANTHER" id="PTHR43077">
    <property type="entry name" value="TRANSPORT PERMEASE YVFS-RELATED"/>
    <property type="match status" value="1"/>
</dbReference>
<dbReference type="Gene3D" id="3.40.1710.10">
    <property type="entry name" value="abc type-2 transporter like domain"/>
    <property type="match status" value="1"/>
</dbReference>
<evidence type="ECO:0000256" key="1">
    <source>
        <dbReference type="ARBA" id="ARBA00004141"/>
    </source>
</evidence>
<keyword evidence="3 6" id="KW-1133">Transmembrane helix</keyword>
<comment type="subcellular location">
    <subcellularLocation>
        <location evidence="1">Membrane</location>
        <topology evidence="1">Multi-pass membrane protein</topology>
    </subcellularLocation>
</comment>